<feature type="domain" description="C2" evidence="1">
    <location>
        <begin position="23"/>
        <end position="82"/>
    </location>
</feature>
<protein>
    <recommendedName>
        <fullName evidence="1">C2 domain-containing protein</fullName>
    </recommendedName>
</protein>
<dbReference type="Proteomes" id="UP001211065">
    <property type="component" value="Unassembled WGS sequence"/>
</dbReference>
<dbReference type="EMBL" id="JADGJW010000054">
    <property type="protein sequence ID" value="KAJ3225736.1"/>
    <property type="molecule type" value="Genomic_DNA"/>
</dbReference>
<proteinExistence type="predicted"/>
<dbReference type="SUPFAM" id="SSF49562">
    <property type="entry name" value="C2 domain (Calcium/lipid-binding domain, CaLB)"/>
    <property type="match status" value="1"/>
</dbReference>
<evidence type="ECO:0000313" key="2">
    <source>
        <dbReference type="EMBL" id="KAJ3225736.1"/>
    </source>
</evidence>
<accession>A0AAD5U819</accession>
<dbReference type="InterPro" id="IPR045052">
    <property type="entry name" value="Copine"/>
</dbReference>
<dbReference type="InterPro" id="IPR000008">
    <property type="entry name" value="C2_dom"/>
</dbReference>
<dbReference type="Gene3D" id="2.60.40.150">
    <property type="entry name" value="C2 domain"/>
    <property type="match status" value="1"/>
</dbReference>
<dbReference type="GO" id="GO:0005886">
    <property type="term" value="C:plasma membrane"/>
    <property type="evidence" value="ECO:0007669"/>
    <property type="project" value="TreeGrafter"/>
</dbReference>
<dbReference type="GO" id="GO:0071277">
    <property type="term" value="P:cellular response to calcium ion"/>
    <property type="evidence" value="ECO:0007669"/>
    <property type="project" value="TreeGrafter"/>
</dbReference>
<evidence type="ECO:0000313" key="3">
    <source>
        <dbReference type="Proteomes" id="UP001211065"/>
    </source>
</evidence>
<comment type="caution">
    <text evidence="2">The sequence shown here is derived from an EMBL/GenBank/DDBJ whole genome shotgun (WGS) entry which is preliminary data.</text>
</comment>
<organism evidence="2 3">
    <name type="scientific">Clydaea vesicula</name>
    <dbReference type="NCBI Taxonomy" id="447962"/>
    <lineage>
        <taxon>Eukaryota</taxon>
        <taxon>Fungi</taxon>
        <taxon>Fungi incertae sedis</taxon>
        <taxon>Chytridiomycota</taxon>
        <taxon>Chytridiomycota incertae sedis</taxon>
        <taxon>Chytridiomycetes</taxon>
        <taxon>Lobulomycetales</taxon>
        <taxon>Lobulomycetaceae</taxon>
        <taxon>Clydaea</taxon>
    </lineage>
</organism>
<keyword evidence="3" id="KW-1185">Reference proteome</keyword>
<gene>
    <name evidence="2" type="ORF">HK099_006349</name>
</gene>
<sequence length="352" mass="40206">MVLLYLKEFDSNLEVLIWNIKPQHSEIIQNNLNPDFEKYFVINYEFCKKLELKFVVVDVHGYYDQDYEHYSILGSVECLLEDIICEHDTKTLNLVNENLQKNSSFLRVTPVYRTEDVVVTEIILKNFEPHFQNLVVNLNKIINECDLNDDCLLKFEDEFVGSFQTTLSELRGEIGNNLDFELINERKKSAKSGQKSGILPTYKNSGFFKVSCLKYEKSCSFLDYMAGGLKFAVGFAIDTSFSTNCYDLVSSCIASFGSLLENYTRSSTKLIDLIGFDTSNTKYIAGDKYTFDLNDGIEEHTTIGHEKALETYGTLIRKNDEIEFESLISNNSSTKLPSKDKTILACQKNIGN</sequence>
<evidence type="ECO:0000259" key="1">
    <source>
        <dbReference type="Pfam" id="PF00168"/>
    </source>
</evidence>
<dbReference type="AlphaFoldDB" id="A0AAD5U819"/>
<dbReference type="GO" id="GO:0005544">
    <property type="term" value="F:calcium-dependent phospholipid binding"/>
    <property type="evidence" value="ECO:0007669"/>
    <property type="project" value="InterPro"/>
</dbReference>
<dbReference type="InterPro" id="IPR035892">
    <property type="entry name" value="C2_domain_sf"/>
</dbReference>
<dbReference type="PANTHER" id="PTHR10857:SF106">
    <property type="entry name" value="C2 DOMAIN-CONTAINING PROTEIN"/>
    <property type="match status" value="1"/>
</dbReference>
<dbReference type="Pfam" id="PF00168">
    <property type="entry name" value="C2"/>
    <property type="match status" value="1"/>
</dbReference>
<reference evidence="2" key="1">
    <citation type="submission" date="2020-05" db="EMBL/GenBank/DDBJ databases">
        <title>Phylogenomic resolution of chytrid fungi.</title>
        <authorList>
            <person name="Stajich J.E."/>
            <person name="Amses K."/>
            <person name="Simmons R."/>
            <person name="Seto K."/>
            <person name="Myers J."/>
            <person name="Bonds A."/>
            <person name="Quandt C.A."/>
            <person name="Barry K."/>
            <person name="Liu P."/>
            <person name="Grigoriev I."/>
            <person name="Longcore J.E."/>
            <person name="James T.Y."/>
        </authorList>
    </citation>
    <scope>NUCLEOTIDE SEQUENCE</scope>
    <source>
        <strain evidence="2">JEL0476</strain>
    </source>
</reference>
<name>A0AAD5U819_9FUNG</name>
<dbReference type="PANTHER" id="PTHR10857">
    <property type="entry name" value="COPINE"/>
    <property type="match status" value="1"/>
</dbReference>